<evidence type="ECO:0000256" key="2">
    <source>
        <dbReference type="ARBA" id="ARBA00022448"/>
    </source>
</evidence>
<evidence type="ECO:0000256" key="1">
    <source>
        <dbReference type="ARBA" id="ARBA00010062"/>
    </source>
</evidence>
<dbReference type="PRINTS" id="PR00337">
    <property type="entry name" value="LEUILEVALBP"/>
</dbReference>
<dbReference type="KEGG" id="rhy:RD110_03995"/>
<dbReference type="AlphaFoldDB" id="A0A1P8JRT7"/>
<feature type="chain" id="PRO_5012794839" evidence="5">
    <location>
        <begin position="26"/>
        <end position="384"/>
    </location>
</feature>
<dbReference type="Proteomes" id="UP000186609">
    <property type="component" value="Chromosome"/>
</dbReference>
<dbReference type="InterPro" id="IPR000709">
    <property type="entry name" value="Leu_Ile_Val-bd"/>
</dbReference>
<feature type="domain" description="Leucine-binding protein" evidence="6">
    <location>
        <begin position="29"/>
        <end position="370"/>
    </location>
</feature>
<dbReference type="PANTHER" id="PTHR30483:SF6">
    <property type="entry name" value="PERIPLASMIC BINDING PROTEIN OF ABC TRANSPORTER FOR NATURAL AMINO ACIDS"/>
    <property type="match status" value="1"/>
</dbReference>
<keyword evidence="3 5" id="KW-0732">Signal</keyword>
<dbReference type="PANTHER" id="PTHR30483">
    <property type="entry name" value="LEUCINE-SPECIFIC-BINDING PROTEIN"/>
    <property type="match status" value="1"/>
</dbReference>
<name>A0A1P8JRT7_9BURK</name>
<evidence type="ECO:0000259" key="6">
    <source>
        <dbReference type="Pfam" id="PF13458"/>
    </source>
</evidence>
<keyword evidence="4" id="KW-0029">Amino-acid transport</keyword>
<keyword evidence="2" id="KW-0813">Transport</keyword>
<dbReference type="Pfam" id="PF13458">
    <property type="entry name" value="Peripla_BP_6"/>
    <property type="match status" value="1"/>
</dbReference>
<dbReference type="STRING" id="1842727.RD110_03995"/>
<evidence type="ECO:0000313" key="8">
    <source>
        <dbReference type="Proteomes" id="UP000186609"/>
    </source>
</evidence>
<comment type="similarity">
    <text evidence="1">Belongs to the leucine-binding protein family.</text>
</comment>
<proteinExistence type="inferred from homology"/>
<keyword evidence="8" id="KW-1185">Reference proteome</keyword>
<reference evidence="7 8" key="1">
    <citation type="submission" date="2017-01" db="EMBL/GenBank/DDBJ databases">
        <authorList>
            <person name="Mah S.A."/>
            <person name="Swanson W.J."/>
            <person name="Moy G.W."/>
            <person name="Vacquier V.D."/>
        </authorList>
    </citation>
    <scope>NUCLEOTIDE SEQUENCE [LARGE SCALE GENOMIC DNA]</scope>
    <source>
        <strain evidence="7 8">DCY110</strain>
    </source>
</reference>
<evidence type="ECO:0000313" key="7">
    <source>
        <dbReference type="EMBL" id="APW36466.1"/>
    </source>
</evidence>
<dbReference type="Gene3D" id="3.40.50.2300">
    <property type="match status" value="2"/>
</dbReference>
<evidence type="ECO:0000256" key="5">
    <source>
        <dbReference type="SAM" id="SignalP"/>
    </source>
</evidence>
<dbReference type="EMBL" id="CP019236">
    <property type="protein sequence ID" value="APW36466.1"/>
    <property type="molecule type" value="Genomic_DNA"/>
</dbReference>
<protein>
    <submittedName>
        <fullName evidence="7">ABC transporter substrate-binding protein</fullName>
    </submittedName>
</protein>
<feature type="signal peptide" evidence="5">
    <location>
        <begin position="1"/>
        <end position="25"/>
    </location>
</feature>
<dbReference type="SUPFAM" id="SSF53822">
    <property type="entry name" value="Periplasmic binding protein-like I"/>
    <property type="match status" value="1"/>
</dbReference>
<evidence type="ECO:0000256" key="3">
    <source>
        <dbReference type="ARBA" id="ARBA00022729"/>
    </source>
</evidence>
<dbReference type="InterPro" id="IPR051010">
    <property type="entry name" value="BCAA_transport"/>
</dbReference>
<dbReference type="InterPro" id="IPR028081">
    <property type="entry name" value="Leu-bd"/>
</dbReference>
<evidence type="ECO:0000256" key="4">
    <source>
        <dbReference type="ARBA" id="ARBA00022970"/>
    </source>
</evidence>
<accession>A0A1P8JRT7</accession>
<organism evidence="7 8">
    <name type="scientific">Rhodoferax koreensis</name>
    <dbReference type="NCBI Taxonomy" id="1842727"/>
    <lineage>
        <taxon>Bacteria</taxon>
        <taxon>Pseudomonadati</taxon>
        <taxon>Pseudomonadota</taxon>
        <taxon>Betaproteobacteria</taxon>
        <taxon>Burkholderiales</taxon>
        <taxon>Comamonadaceae</taxon>
        <taxon>Rhodoferax</taxon>
    </lineage>
</organism>
<gene>
    <name evidence="7" type="ORF">RD110_03995</name>
</gene>
<dbReference type="GO" id="GO:0006865">
    <property type="term" value="P:amino acid transport"/>
    <property type="evidence" value="ECO:0007669"/>
    <property type="project" value="UniProtKB-KW"/>
</dbReference>
<dbReference type="OrthoDB" id="5290698at2"/>
<sequence>MNFPRRSLIAAAVLAATCVNLPAWAQAQTLKIANVVELSGAGATAGTMFKSGIELAVKDINAAGGILGRKIEVMNMDTQTNPGVAKALVVKAIDEGVFAIYGPVFTGSILISQTETRRAEIPNFTAAAGALVTQQGSPYIFRTGLTQGNTMPKAARYIAQNLKIKKIALLYVNNDFGKGGRDAVVTAFKTFGVEVVADVSTEAGQVDFSAPIVKVKQAGAEGVFVYLNEEESARAVRELRKQGWDKPIVGDVTLLGQKVIDLAGDAANGVVGHSEMSADAPIPAIKAVRDKFVKEYNFVPDHNGIKGYQGVYMLKAGIEKVGKFDRVAVAKALHGMTIKASEQPGILMDVTFDDKGDIDRDSFLIEIKGGKPVVKEILPPLGKL</sequence>
<dbReference type="RefSeq" id="WP_076196914.1">
    <property type="nucleotide sequence ID" value="NZ_CP019236.1"/>
</dbReference>
<dbReference type="InterPro" id="IPR028082">
    <property type="entry name" value="Peripla_BP_I"/>
</dbReference>